<keyword evidence="1" id="KW-0732">Signal</keyword>
<feature type="signal peptide" evidence="1">
    <location>
        <begin position="1"/>
        <end position="16"/>
    </location>
</feature>
<gene>
    <name evidence="2" type="ORF">CBOVIS_LOCUS4415</name>
</gene>
<reference evidence="2 3" key="1">
    <citation type="submission" date="2020-04" db="EMBL/GenBank/DDBJ databases">
        <authorList>
            <person name="Laetsch R D."/>
            <person name="Stevens L."/>
            <person name="Kumar S."/>
            <person name="Blaxter L. M."/>
        </authorList>
    </citation>
    <scope>NUCLEOTIDE SEQUENCE [LARGE SCALE GENOMIC DNA]</scope>
</reference>
<feature type="chain" id="PRO_5035894192" evidence="1">
    <location>
        <begin position="17"/>
        <end position="190"/>
    </location>
</feature>
<organism evidence="2 3">
    <name type="scientific">Caenorhabditis bovis</name>
    <dbReference type="NCBI Taxonomy" id="2654633"/>
    <lineage>
        <taxon>Eukaryota</taxon>
        <taxon>Metazoa</taxon>
        <taxon>Ecdysozoa</taxon>
        <taxon>Nematoda</taxon>
        <taxon>Chromadorea</taxon>
        <taxon>Rhabditida</taxon>
        <taxon>Rhabditina</taxon>
        <taxon>Rhabditomorpha</taxon>
        <taxon>Rhabditoidea</taxon>
        <taxon>Rhabditidae</taxon>
        <taxon>Peloderinae</taxon>
        <taxon>Caenorhabditis</taxon>
    </lineage>
</organism>
<accession>A0A8S1EKL0</accession>
<proteinExistence type="predicted"/>
<protein>
    <submittedName>
        <fullName evidence="2">Uncharacterized protein</fullName>
    </submittedName>
</protein>
<evidence type="ECO:0000313" key="3">
    <source>
        <dbReference type="Proteomes" id="UP000494206"/>
    </source>
</evidence>
<dbReference type="AlphaFoldDB" id="A0A8S1EKL0"/>
<dbReference type="Proteomes" id="UP000494206">
    <property type="component" value="Unassembled WGS sequence"/>
</dbReference>
<comment type="caution">
    <text evidence="2">The sequence shown here is derived from an EMBL/GenBank/DDBJ whole genome shotgun (WGS) entry which is preliminary data.</text>
</comment>
<name>A0A8S1EKL0_9PELO</name>
<evidence type="ECO:0000256" key="1">
    <source>
        <dbReference type="SAM" id="SignalP"/>
    </source>
</evidence>
<dbReference type="EMBL" id="CADEPM010000003">
    <property type="protein sequence ID" value="CAB3401706.1"/>
    <property type="molecule type" value="Genomic_DNA"/>
</dbReference>
<keyword evidence="3" id="KW-1185">Reference proteome</keyword>
<evidence type="ECO:0000313" key="2">
    <source>
        <dbReference type="EMBL" id="CAB3401706.1"/>
    </source>
</evidence>
<sequence length="190" mass="19851">MLKFGLFVVCFARIQASDMLFIESVAIQLNNGSIAECNGANLTFSGAQFNGNCYTQPGDPPTFLFISNPEPSPMTSPNLTITLTSPNLTLTDSISGEFAATLTADAANSPHTATIRLNGVASLATTTPSSPPPTNATTIAPLVASDGVAKINWIRVAFDEKPPTVVKSNKAATAIAIIEVRPILMVPTLS</sequence>